<feature type="transmembrane region" description="Helical" evidence="1">
    <location>
        <begin position="142"/>
        <end position="162"/>
    </location>
</feature>
<dbReference type="InterPro" id="IPR021354">
    <property type="entry name" value="DUF2975"/>
</dbReference>
<dbReference type="Proteomes" id="UP000432727">
    <property type="component" value="Unassembled WGS sequence"/>
</dbReference>
<keyword evidence="3" id="KW-1185">Reference proteome</keyword>
<name>A0A6I4TRY1_9SPHN</name>
<comment type="caution">
    <text evidence="2">The sequence shown here is derived from an EMBL/GenBank/DDBJ whole genome shotgun (WGS) entry which is preliminary data.</text>
</comment>
<gene>
    <name evidence="2" type="ORF">GRI34_12170</name>
</gene>
<accession>A0A6I4TRY1</accession>
<reference evidence="2 3" key="1">
    <citation type="submission" date="2019-12" db="EMBL/GenBank/DDBJ databases">
        <title>Genomic-based taxomic classification of the family Erythrobacteraceae.</title>
        <authorList>
            <person name="Xu L."/>
        </authorList>
    </citation>
    <scope>NUCLEOTIDE SEQUENCE [LARGE SCALE GENOMIC DNA]</scope>
    <source>
        <strain evidence="2 3">JCM 12189</strain>
    </source>
</reference>
<protein>
    <submittedName>
        <fullName evidence="2">DUF2975 domain-containing protein</fullName>
    </submittedName>
</protein>
<dbReference type="OrthoDB" id="7349915at2"/>
<evidence type="ECO:0000256" key="1">
    <source>
        <dbReference type="SAM" id="Phobius"/>
    </source>
</evidence>
<evidence type="ECO:0000313" key="3">
    <source>
        <dbReference type="Proteomes" id="UP000432727"/>
    </source>
</evidence>
<dbReference type="Pfam" id="PF11188">
    <property type="entry name" value="DUF2975"/>
    <property type="match status" value="1"/>
</dbReference>
<keyword evidence="1" id="KW-0472">Membrane</keyword>
<feature type="transmembrane region" description="Helical" evidence="1">
    <location>
        <begin position="110"/>
        <end position="130"/>
    </location>
</feature>
<proteinExistence type="predicted"/>
<keyword evidence="1" id="KW-1133">Transmembrane helix</keyword>
<sequence length="176" mass="19126">MTSRKSDPLLTAGKIMTVLLMAITALVAMLLVTLVPFLLFHKGDFAATVAAAGGSYVPALMLTILVLASIACVVMMAFHFFQLLGRLIDTVSQGDPFTNENAQRLTRMGWIALIFQIASFPIAAMAVYLQKFFPAEELSIDIDFSLTGVLLAIVLFILARVFRHGAAMREDLEGTV</sequence>
<dbReference type="RefSeq" id="WP_160596149.1">
    <property type="nucleotide sequence ID" value="NZ_WTYI01000001.1"/>
</dbReference>
<evidence type="ECO:0000313" key="2">
    <source>
        <dbReference type="EMBL" id="MXO97173.1"/>
    </source>
</evidence>
<dbReference type="EMBL" id="WTYI01000001">
    <property type="protein sequence ID" value="MXO97173.1"/>
    <property type="molecule type" value="Genomic_DNA"/>
</dbReference>
<feature type="transmembrane region" description="Helical" evidence="1">
    <location>
        <begin position="12"/>
        <end position="39"/>
    </location>
</feature>
<organism evidence="2 3">
    <name type="scientific">Qipengyuania aquimaris</name>
    <dbReference type="NCBI Taxonomy" id="255984"/>
    <lineage>
        <taxon>Bacteria</taxon>
        <taxon>Pseudomonadati</taxon>
        <taxon>Pseudomonadota</taxon>
        <taxon>Alphaproteobacteria</taxon>
        <taxon>Sphingomonadales</taxon>
        <taxon>Erythrobacteraceae</taxon>
        <taxon>Qipengyuania</taxon>
    </lineage>
</organism>
<feature type="transmembrane region" description="Helical" evidence="1">
    <location>
        <begin position="59"/>
        <end position="81"/>
    </location>
</feature>
<dbReference type="AlphaFoldDB" id="A0A6I4TRY1"/>
<keyword evidence="1" id="KW-0812">Transmembrane</keyword>